<evidence type="ECO:0000259" key="3">
    <source>
        <dbReference type="PROSITE" id="PS50011"/>
    </source>
</evidence>
<evidence type="ECO:0000313" key="4">
    <source>
        <dbReference type="EMBL" id="KIL63822.1"/>
    </source>
</evidence>
<dbReference type="PROSITE" id="PS50011">
    <property type="entry name" value="PROTEIN_KINASE_DOM"/>
    <property type="match status" value="1"/>
</dbReference>
<dbReference type="InterPro" id="IPR051681">
    <property type="entry name" value="Ser/Thr_Kinases-Pseudokinases"/>
</dbReference>
<dbReference type="InParanoid" id="A0A0C2WQ82"/>
<dbReference type="STRING" id="946122.A0A0C2WQ82"/>
<keyword evidence="1" id="KW-0547">Nucleotide-binding</keyword>
<accession>A0A0C2WQ82</accession>
<evidence type="ECO:0000256" key="2">
    <source>
        <dbReference type="SAM" id="Coils"/>
    </source>
</evidence>
<evidence type="ECO:0000256" key="1">
    <source>
        <dbReference type="PROSITE-ProRule" id="PRU10141"/>
    </source>
</evidence>
<dbReference type="InterPro" id="IPR011009">
    <property type="entry name" value="Kinase-like_dom_sf"/>
</dbReference>
<keyword evidence="5" id="KW-1185">Reference proteome</keyword>
<dbReference type="PROSITE" id="PS00107">
    <property type="entry name" value="PROTEIN_KINASE_ATP"/>
    <property type="match status" value="1"/>
</dbReference>
<evidence type="ECO:0000313" key="5">
    <source>
        <dbReference type="Proteomes" id="UP000054549"/>
    </source>
</evidence>
<keyword evidence="1" id="KW-0067">ATP-binding</keyword>
<dbReference type="Pfam" id="PF00069">
    <property type="entry name" value="Pkinase"/>
    <property type="match status" value="1"/>
</dbReference>
<dbReference type="HOGENOM" id="CLU_1045749_0_0_1"/>
<dbReference type="OrthoDB" id="4062651at2759"/>
<dbReference type="Gene3D" id="1.10.510.10">
    <property type="entry name" value="Transferase(Phosphotransferase) domain 1"/>
    <property type="match status" value="1"/>
</dbReference>
<reference evidence="4 5" key="1">
    <citation type="submission" date="2014-04" db="EMBL/GenBank/DDBJ databases">
        <title>Evolutionary Origins and Diversification of the Mycorrhizal Mutualists.</title>
        <authorList>
            <consortium name="DOE Joint Genome Institute"/>
            <consortium name="Mycorrhizal Genomics Consortium"/>
            <person name="Kohler A."/>
            <person name="Kuo A."/>
            <person name="Nagy L.G."/>
            <person name="Floudas D."/>
            <person name="Copeland A."/>
            <person name="Barry K.W."/>
            <person name="Cichocki N."/>
            <person name="Veneault-Fourrey C."/>
            <person name="LaButti K."/>
            <person name="Lindquist E.A."/>
            <person name="Lipzen A."/>
            <person name="Lundell T."/>
            <person name="Morin E."/>
            <person name="Murat C."/>
            <person name="Riley R."/>
            <person name="Ohm R."/>
            <person name="Sun H."/>
            <person name="Tunlid A."/>
            <person name="Henrissat B."/>
            <person name="Grigoriev I.V."/>
            <person name="Hibbett D.S."/>
            <person name="Martin F."/>
        </authorList>
    </citation>
    <scope>NUCLEOTIDE SEQUENCE [LARGE SCALE GENOMIC DNA]</scope>
    <source>
        <strain evidence="4 5">Koide BX008</strain>
    </source>
</reference>
<dbReference type="Proteomes" id="UP000054549">
    <property type="component" value="Unassembled WGS sequence"/>
</dbReference>
<dbReference type="InterPro" id="IPR017441">
    <property type="entry name" value="Protein_kinase_ATP_BS"/>
</dbReference>
<gene>
    <name evidence="4" type="ORF">M378DRAFT_24878</name>
</gene>
<proteinExistence type="predicted"/>
<dbReference type="SUPFAM" id="SSF56112">
    <property type="entry name" value="Protein kinase-like (PK-like)"/>
    <property type="match status" value="1"/>
</dbReference>
<feature type="domain" description="Protein kinase" evidence="3">
    <location>
        <begin position="1"/>
        <end position="217"/>
    </location>
</feature>
<organism evidence="4 5">
    <name type="scientific">Amanita muscaria (strain Koide BX008)</name>
    <dbReference type="NCBI Taxonomy" id="946122"/>
    <lineage>
        <taxon>Eukaryota</taxon>
        <taxon>Fungi</taxon>
        <taxon>Dikarya</taxon>
        <taxon>Basidiomycota</taxon>
        <taxon>Agaricomycotina</taxon>
        <taxon>Agaricomycetes</taxon>
        <taxon>Agaricomycetidae</taxon>
        <taxon>Agaricales</taxon>
        <taxon>Pluteineae</taxon>
        <taxon>Amanitaceae</taxon>
        <taxon>Amanita</taxon>
    </lineage>
</organism>
<feature type="coiled-coil region" evidence="2">
    <location>
        <begin position="229"/>
        <end position="263"/>
    </location>
</feature>
<dbReference type="GO" id="GO:0004674">
    <property type="term" value="F:protein serine/threonine kinase activity"/>
    <property type="evidence" value="ECO:0007669"/>
    <property type="project" value="TreeGrafter"/>
</dbReference>
<dbReference type="GO" id="GO:0005524">
    <property type="term" value="F:ATP binding"/>
    <property type="evidence" value="ECO:0007669"/>
    <property type="project" value="UniProtKB-UniRule"/>
</dbReference>
<dbReference type="AlphaFoldDB" id="A0A0C2WQ82"/>
<keyword evidence="2" id="KW-0175">Coiled coil</keyword>
<dbReference type="InterPro" id="IPR000719">
    <property type="entry name" value="Prot_kinase_dom"/>
</dbReference>
<dbReference type="EMBL" id="KN818255">
    <property type="protein sequence ID" value="KIL63822.1"/>
    <property type="molecule type" value="Genomic_DNA"/>
</dbReference>
<name>A0A0C2WQ82_AMAMK</name>
<sequence>MSDLFPHDQLPIPTVPDLSDQIEPTTELIGRGGYGSVYNLKGRWLAAAANTTPKIIAIKIIDQVVNVLINNRCEACLCDFGLSRFLIDNTLWKTTATSAGGTARWMAPEMLDGDASTPTKESDIYAYAKTCYVRMLHLTLIRVFDAVFRKSCLEMYLLNQSQTRWLFYSRSRRGGRPDRMESFHSDFMWDIIARCWEQEPNDRPSTGIVLRLLREKVDQKQIEESPAKIGEKDVALAKVEREMAVLKEEMAEALAKAEEDMKALRP</sequence>
<dbReference type="PANTHER" id="PTHR44329">
    <property type="entry name" value="SERINE/THREONINE-PROTEIN KINASE TNNI3K-RELATED"/>
    <property type="match status" value="1"/>
</dbReference>
<feature type="binding site" evidence="1">
    <location>
        <position position="59"/>
    </location>
    <ligand>
        <name>ATP</name>
        <dbReference type="ChEBI" id="CHEBI:30616"/>
    </ligand>
</feature>
<protein>
    <recommendedName>
        <fullName evidence="3">Protein kinase domain-containing protein</fullName>
    </recommendedName>
</protein>